<proteinExistence type="predicted"/>
<protein>
    <recommendedName>
        <fullName evidence="3">NAD(P)-binding protein</fullName>
    </recommendedName>
</protein>
<dbReference type="SUPFAM" id="SSF51735">
    <property type="entry name" value="NAD(P)-binding Rossmann-fold domains"/>
    <property type="match status" value="1"/>
</dbReference>
<keyword evidence="2" id="KW-1185">Reference proteome</keyword>
<dbReference type="Gene3D" id="3.40.50.720">
    <property type="entry name" value="NAD(P)-binding Rossmann-like Domain"/>
    <property type="match status" value="1"/>
</dbReference>
<dbReference type="InterPro" id="IPR036291">
    <property type="entry name" value="NAD(P)-bd_dom_sf"/>
</dbReference>
<dbReference type="AlphaFoldDB" id="A0AAN7SWR4"/>
<dbReference type="EMBL" id="JAVRRJ010000007">
    <property type="protein sequence ID" value="KAK5082796.1"/>
    <property type="molecule type" value="Genomic_DNA"/>
</dbReference>
<dbReference type="Pfam" id="PF00106">
    <property type="entry name" value="adh_short"/>
    <property type="match status" value="1"/>
</dbReference>
<organism evidence="1 2">
    <name type="scientific">Lithohypha guttulata</name>
    <dbReference type="NCBI Taxonomy" id="1690604"/>
    <lineage>
        <taxon>Eukaryota</taxon>
        <taxon>Fungi</taxon>
        <taxon>Dikarya</taxon>
        <taxon>Ascomycota</taxon>
        <taxon>Pezizomycotina</taxon>
        <taxon>Eurotiomycetes</taxon>
        <taxon>Chaetothyriomycetidae</taxon>
        <taxon>Chaetothyriales</taxon>
        <taxon>Trichomeriaceae</taxon>
        <taxon>Lithohypha</taxon>
    </lineage>
</organism>
<gene>
    <name evidence="1" type="ORF">LTR05_006677</name>
</gene>
<dbReference type="Proteomes" id="UP001309876">
    <property type="component" value="Unassembled WGS sequence"/>
</dbReference>
<evidence type="ECO:0008006" key="3">
    <source>
        <dbReference type="Google" id="ProtNLM"/>
    </source>
</evidence>
<evidence type="ECO:0000313" key="1">
    <source>
        <dbReference type="EMBL" id="KAK5082796.1"/>
    </source>
</evidence>
<dbReference type="PANTHER" id="PTHR43431:SF7">
    <property type="entry name" value="OXIDOREDUCTASE, SHORT CHAIN DEHYDROGENASE_REDUCTASE FAMILY (AFU_ORTHOLOGUE AFUA_5G14000)"/>
    <property type="match status" value="1"/>
</dbReference>
<name>A0AAN7SWR4_9EURO</name>
<dbReference type="InterPro" id="IPR002347">
    <property type="entry name" value="SDR_fam"/>
</dbReference>
<dbReference type="PANTHER" id="PTHR43431">
    <property type="entry name" value="OXIDOREDUCTASE, SHORT CHAIN DEHYDROGENASE/REDUCTASE FAMILY (AFU_ORTHOLOGUE AFUA_5G14000)"/>
    <property type="match status" value="1"/>
</dbReference>
<comment type="caution">
    <text evidence="1">The sequence shown here is derived from an EMBL/GenBank/DDBJ whole genome shotgun (WGS) entry which is preliminary data.</text>
</comment>
<reference evidence="1 2" key="1">
    <citation type="submission" date="2023-08" db="EMBL/GenBank/DDBJ databases">
        <title>Black Yeasts Isolated from many extreme environments.</title>
        <authorList>
            <person name="Coleine C."/>
            <person name="Stajich J.E."/>
            <person name="Selbmann L."/>
        </authorList>
    </citation>
    <scope>NUCLEOTIDE SEQUENCE [LARGE SCALE GENOMIC DNA]</scope>
    <source>
        <strain evidence="1 2">CCFEE 5910</strain>
    </source>
</reference>
<accession>A0AAN7SWR4</accession>
<evidence type="ECO:0000313" key="2">
    <source>
        <dbReference type="Proteomes" id="UP001309876"/>
    </source>
</evidence>
<sequence>MPPSGLAILIGAGPTTGAGIARMLASPSHGNLAVALLSRTGDAQLADKLAKTSGGGILKAFQTDTSEKQLSKAFEDIKSWSKSIGDDLKLKLSIYNIKHSHKVSILEETAQQYTQSMETYATGAVLFSQLSLKWMLDQYPEHAALPSGAVPMQKKGTIIFTGTLGSVRCSTAQFAAYGGGRAAVRMLAQGLAREYSAQGIHVVHAIANGGITDNYHKYHADESGKIETEGGGEDAEAVLQGKKMRAESVGKLYLHAMEQECDLWIHELDMRPAAEKF</sequence>